<feature type="transmembrane region" description="Helical" evidence="2">
    <location>
        <begin position="172"/>
        <end position="199"/>
    </location>
</feature>
<feature type="transmembrane region" description="Helical" evidence="2">
    <location>
        <begin position="242"/>
        <end position="265"/>
    </location>
</feature>
<evidence type="ECO:0000256" key="1">
    <source>
        <dbReference type="SAM" id="MobiDB-lite"/>
    </source>
</evidence>
<feature type="transmembrane region" description="Helical" evidence="2">
    <location>
        <begin position="20"/>
        <end position="43"/>
    </location>
</feature>
<keyword evidence="4" id="KW-1185">Reference proteome</keyword>
<evidence type="ECO:0000313" key="4">
    <source>
        <dbReference type="Proteomes" id="UP001221142"/>
    </source>
</evidence>
<feature type="transmembrane region" description="Helical" evidence="2">
    <location>
        <begin position="131"/>
        <end position="152"/>
    </location>
</feature>
<reference evidence="3" key="1">
    <citation type="submission" date="2023-03" db="EMBL/GenBank/DDBJ databases">
        <title>Massive genome expansion in bonnet fungi (Mycena s.s.) driven by repeated elements and novel gene families across ecological guilds.</title>
        <authorList>
            <consortium name="Lawrence Berkeley National Laboratory"/>
            <person name="Harder C.B."/>
            <person name="Miyauchi S."/>
            <person name="Viragh M."/>
            <person name="Kuo A."/>
            <person name="Thoen E."/>
            <person name="Andreopoulos B."/>
            <person name="Lu D."/>
            <person name="Skrede I."/>
            <person name="Drula E."/>
            <person name="Henrissat B."/>
            <person name="Morin E."/>
            <person name="Kohler A."/>
            <person name="Barry K."/>
            <person name="LaButti K."/>
            <person name="Morin E."/>
            <person name="Salamov A."/>
            <person name="Lipzen A."/>
            <person name="Mereny Z."/>
            <person name="Hegedus B."/>
            <person name="Baldrian P."/>
            <person name="Stursova M."/>
            <person name="Weitz H."/>
            <person name="Taylor A."/>
            <person name="Grigoriev I.V."/>
            <person name="Nagy L.G."/>
            <person name="Martin F."/>
            <person name="Kauserud H."/>
        </authorList>
    </citation>
    <scope>NUCLEOTIDE SEQUENCE</scope>
    <source>
        <strain evidence="3">9284</strain>
    </source>
</reference>
<feature type="region of interest" description="Disordered" evidence="1">
    <location>
        <begin position="213"/>
        <end position="233"/>
    </location>
</feature>
<feature type="compositionally biased region" description="Polar residues" evidence="1">
    <location>
        <begin position="219"/>
        <end position="232"/>
    </location>
</feature>
<keyword evidence="2" id="KW-1133">Transmembrane helix</keyword>
<dbReference type="Proteomes" id="UP001221142">
    <property type="component" value="Unassembled WGS sequence"/>
</dbReference>
<keyword evidence="2" id="KW-0812">Transmembrane</keyword>
<keyword evidence="2" id="KW-0472">Membrane</keyword>
<name>A0AAD7B6Y5_9AGAR</name>
<feature type="transmembrane region" description="Helical" evidence="2">
    <location>
        <begin position="97"/>
        <end position="119"/>
    </location>
</feature>
<proteinExistence type="predicted"/>
<sequence>MDSFVRSTPHDDTDPPASHHLIAGFMFLQIFGGHFGIPLLLLTALISRNVQRHPVLLSFCATWFIYATSFTLLLYAGKQTGPQPSMQLCIVQAAFMYGSPVMTSAAGLAFVLHLWFSLSTDDTNAWRWRKILLLTGPYILFTGFAITMAVVGSLNQEKVSRAVFYCSIDLPIVNIVPATSAVIVLLVLIFEVLIGVKLFCLNRAYKRMSAGMSRGYGRSRNQPDASPASADQINGGRPPTHLFVRIALFSVYSLLALVGCVVFWSSRGNDFAYLIQASLPTAAFLIFGTQDDLWRAWGSGIMVLSCRRDRSRGTHVVIPDSPTAAERWPKD</sequence>
<organism evidence="3 4">
    <name type="scientific">Roridomyces roridus</name>
    <dbReference type="NCBI Taxonomy" id="1738132"/>
    <lineage>
        <taxon>Eukaryota</taxon>
        <taxon>Fungi</taxon>
        <taxon>Dikarya</taxon>
        <taxon>Basidiomycota</taxon>
        <taxon>Agaricomycotina</taxon>
        <taxon>Agaricomycetes</taxon>
        <taxon>Agaricomycetidae</taxon>
        <taxon>Agaricales</taxon>
        <taxon>Marasmiineae</taxon>
        <taxon>Mycenaceae</taxon>
        <taxon>Roridomyces</taxon>
    </lineage>
</organism>
<comment type="caution">
    <text evidence="3">The sequence shown here is derived from an EMBL/GenBank/DDBJ whole genome shotgun (WGS) entry which is preliminary data.</text>
</comment>
<dbReference type="EMBL" id="JARKIF010000032">
    <property type="protein sequence ID" value="KAJ7611717.1"/>
    <property type="molecule type" value="Genomic_DNA"/>
</dbReference>
<protein>
    <submittedName>
        <fullName evidence="3">Uncharacterized protein</fullName>
    </submittedName>
</protein>
<accession>A0AAD7B6Y5</accession>
<gene>
    <name evidence="3" type="ORF">FB45DRAFT_940784</name>
</gene>
<dbReference type="AlphaFoldDB" id="A0AAD7B6Y5"/>
<evidence type="ECO:0000256" key="2">
    <source>
        <dbReference type="SAM" id="Phobius"/>
    </source>
</evidence>
<feature type="transmembrane region" description="Helical" evidence="2">
    <location>
        <begin position="55"/>
        <end position="77"/>
    </location>
</feature>
<evidence type="ECO:0000313" key="3">
    <source>
        <dbReference type="EMBL" id="KAJ7611717.1"/>
    </source>
</evidence>